<dbReference type="AlphaFoldDB" id="A0AAV1WIE9"/>
<keyword evidence="3" id="KW-1185">Reference proteome</keyword>
<dbReference type="Proteomes" id="UP001497480">
    <property type="component" value="Unassembled WGS sequence"/>
</dbReference>
<accession>A0AAV1WIE9</accession>
<protein>
    <recommendedName>
        <fullName evidence="4">F-box protein</fullName>
    </recommendedName>
</protein>
<evidence type="ECO:0008006" key="4">
    <source>
        <dbReference type="Google" id="ProtNLM"/>
    </source>
</evidence>
<dbReference type="PANTHER" id="PTHR34049:SF1">
    <property type="entry name" value="F-BOX PROTEIN SKIP27"/>
    <property type="match status" value="1"/>
</dbReference>
<gene>
    <name evidence="1" type="ORF">LLUT_LOCUS10195</name>
    <name evidence="2" type="ORF">LLUT_LOCUS10201</name>
</gene>
<dbReference type="PANTHER" id="PTHR34049">
    <property type="entry name" value="F-BOX PROTEIN SKIP27"/>
    <property type="match status" value="1"/>
</dbReference>
<evidence type="ECO:0000313" key="3">
    <source>
        <dbReference type="Proteomes" id="UP001497480"/>
    </source>
</evidence>
<dbReference type="EMBL" id="CAXHTB010000007">
    <property type="protein sequence ID" value="CAL0309141.1"/>
    <property type="molecule type" value="Genomic_DNA"/>
</dbReference>
<dbReference type="InterPro" id="IPR045286">
    <property type="entry name" value="FBS1-like"/>
</dbReference>
<evidence type="ECO:0000313" key="2">
    <source>
        <dbReference type="EMBL" id="CAL0309141.1"/>
    </source>
</evidence>
<reference evidence="2 3" key="1">
    <citation type="submission" date="2024-03" db="EMBL/GenBank/DDBJ databases">
        <authorList>
            <person name="Martinez-Hernandez J."/>
        </authorList>
    </citation>
    <scope>NUCLEOTIDE SEQUENCE [LARGE SCALE GENOMIC DNA]</scope>
</reference>
<organism evidence="2 3">
    <name type="scientific">Lupinus luteus</name>
    <name type="common">European yellow lupine</name>
    <dbReference type="NCBI Taxonomy" id="3873"/>
    <lineage>
        <taxon>Eukaryota</taxon>
        <taxon>Viridiplantae</taxon>
        <taxon>Streptophyta</taxon>
        <taxon>Embryophyta</taxon>
        <taxon>Tracheophyta</taxon>
        <taxon>Spermatophyta</taxon>
        <taxon>Magnoliopsida</taxon>
        <taxon>eudicotyledons</taxon>
        <taxon>Gunneridae</taxon>
        <taxon>Pentapetalae</taxon>
        <taxon>rosids</taxon>
        <taxon>fabids</taxon>
        <taxon>Fabales</taxon>
        <taxon>Fabaceae</taxon>
        <taxon>Papilionoideae</taxon>
        <taxon>50 kb inversion clade</taxon>
        <taxon>genistoids sensu lato</taxon>
        <taxon>core genistoids</taxon>
        <taxon>Genisteae</taxon>
        <taxon>Lupinus</taxon>
    </lineage>
</organism>
<dbReference type="EMBL" id="CAXHTB010000007">
    <property type="protein sequence ID" value="CAL0309135.1"/>
    <property type="molecule type" value="Genomic_DNA"/>
</dbReference>
<comment type="caution">
    <text evidence="2">The sequence shown here is derived from an EMBL/GenBank/DDBJ whole genome shotgun (WGS) entry which is preliminary data.</text>
</comment>
<sequence length="134" mass="15222">MEVSNPMNTQLKRVCSDRFTSISESSCLEALPFDILFSIAVKVLFGVDHEDLERLFLVSRTIKEAAEMAEQLHFKYSTPKKKTASAFHMLIDVDDAKGFEEIEVPYVKKSRSRLTGRNLDSISANLFPSMDEEL</sequence>
<evidence type="ECO:0000313" key="1">
    <source>
        <dbReference type="EMBL" id="CAL0309135.1"/>
    </source>
</evidence>
<proteinExistence type="predicted"/>
<name>A0AAV1WIE9_LUPLU</name>